<dbReference type="GO" id="GO:0005524">
    <property type="term" value="F:ATP binding"/>
    <property type="evidence" value="ECO:0007669"/>
    <property type="project" value="UniProtKB-KW"/>
</dbReference>
<name>A0A4R1I1K7_PSEEN</name>
<reference evidence="5 6" key="1">
    <citation type="submission" date="2019-03" db="EMBL/GenBank/DDBJ databases">
        <title>Sequencing the genomes of 1000 actinobacteria strains.</title>
        <authorList>
            <person name="Klenk H.-P."/>
        </authorList>
    </citation>
    <scope>NUCLEOTIDE SEQUENCE [LARGE SCALE GENOMIC DNA]</scope>
    <source>
        <strain evidence="5 6">DSM 44969</strain>
    </source>
</reference>
<dbReference type="RefSeq" id="WP_243653461.1">
    <property type="nucleotide sequence ID" value="NZ_SMFZ01000001.1"/>
</dbReference>
<evidence type="ECO:0000256" key="2">
    <source>
        <dbReference type="ARBA" id="ARBA00022840"/>
    </source>
</evidence>
<feature type="domain" description="FtsK" evidence="4">
    <location>
        <begin position="228"/>
        <end position="358"/>
    </location>
</feature>
<dbReference type="InterPro" id="IPR027417">
    <property type="entry name" value="P-loop_NTPase"/>
</dbReference>
<dbReference type="GO" id="GO:0003677">
    <property type="term" value="F:DNA binding"/>
    <property type="evidence" value="ECO:0007669"/>
    <property type="project" value="InterPro"/>
</dbReference>
<dbReference type="Proteomes" id="UP000295560">
    <property type="component" value="Unassembled WGS sequence"/>
</dbReference>
<evidence type="ECO:0000313" key="6">
    <source>
        <dbReference type="Proteomes" id="UP000295560"/>
    </source>
</evidence>
<dbReference type="PANTHER" id="PTHR22683">
    <property type="entry name" value="SPORULATION PROTEIN RELATED"/>
    <property type="match status" value="1"/>
</dbReference>
<dbReference type="InterPro" id="IPR002543">
    <property type="entry name" value="FtsK_dom"/>
</dbReference>
<dbReference type="InterPro" id="IPR050206">
    <property type="entry name" value="FtsK/SpoIIIE/SftA"/>
</dbReference>
<dbReference type="PANTHER" id="PTHR22683:SF41">
    <property type="entry name" value="DNA TRANSLOCASE FTSK"/>
    <property type="match status" value="1"/>
</dbReference>
<feature type="region of interest" description="Disordered" evidence="3">
    <location>
        <begin position="1"/>
        <end position="22"/>
    </location>
</feature>
<keyword evidence="1" id="KW-0547">Nucleotide-binding</keyword>
<evidence type="ECO:0000256" key="1">
    <source>
        <dbReference type="ARBA" id="ARBA00022741"/>
    </source>
</evidence>
<dbReference type="Gene3D" id="3.40.50.300">
    <property type="entry name" value="P-loop containing nucleotide triphosphate hydrolases"/>
    <property type="match status" value="1"/>
</dbReference>
<dbReference type="SUPFAM" id="SSF52540">
    <property type="entry name" value="P-loop containing nucleoside triphosphate hydrolases"/>
    <property type="match status" value="1"/>
</dbReference>
<protein>
    <submittedName>
        <fullName evidence="5">S-DNA-T family DNA segregation ATPase FtsK/SpoIIIE</fullName>
    </submittedName>
</protein>
<dbReference type="EMBL" id="SMFZ01000001">
    <property type="protein sequence ID" value="TCK27120.1"/>
    <property type="molecule type" value="Genomic_DNA"/>
</dbReference>
<comment type="caution">
    <text evidence="5">The sequence shown here is derived from an EMBL/GenBank/DDBJ whole genome shotgun (WGS) entry which is preliminary data.</text>
</comment>
<keyword evidence="2" id="KW-0067">ATP-binding</keyword>
<dbReference type="Pfam" id="PF01580">
    <property type="entry name" value="FtsK_SpoIIIE"/>
    <property type="match status" value="1"/>
</dbReference>
<keyword evidence="6" id="KW-1185">Reference proteome</keyword>
<accession>A0A4R1I1K7</accession>
<sequence length="484" mass="53406">MNKRSATLMTGPARTPVRRSHRPPGREWRALGWLLRHPLFLLHPALAVTLLVLVGPVATLAGYSVLAVLVVGWWRGHPASFDRHIGPHVRATWRRWTTYRGRRWASLLSDCGLTREHRHNGETLVPRVMRVRSSTPTIDTLLVRMVRGQDLTHWQEHAPVLAEALIAHRVAVSRARPGVVALVVERELPFDRVIPAPDIPASADEVDLSALEIGDNEHGEAFVISIVRGHRVVIGNTGSGKGSVMWGTLRACGPCIREGVVRVHMIDLKGGVETEQGAPLFTRYATTPEDALALLTDFRDAMKARQEWMRDNGLRSCTPSVETPVEMLMVDEMAMLTAYADRQITREALRLLAEIMTQGRASLFTVQGYLQEPTKDVLDVRELFTQRICLAVTAASHVDMALGDGARERGALADEIPCDARHAGIGFVIDAGSRLPIRFRAAYVSDEDIAELVARCTPRDADVIDLYPDNDGDQDGNGSVWGAS</sequence>
<gene>
    <name evidence="5" type="ORF">EV378_2978</name>
</gene>
<proteinExistence type="predicted"/>
<evidence type="ECO:0000313" key="5">
    <source>
        <dbReference type="EMBL" id="TCK27120.1"/>
    </source>
</evidence>
<dbReference type="AlphaFoldDB" id="A0A4R1I1K7"/>
<evidence type="ECO:0000259" key="4">
    <source>
        <dbReference type="Pfam" id="PF01580"/>
    </source>
</evidence>
<organism evidence="5 6">
    <name type="scientific">Pseudonocardia endophytica</name>
    <dbReference type="NCBI Taxonomy" id="401976"/>
    <lineage>
        <taxon>Bacteria</taxon>
        <taxon>Bacillati</taxon>
        <taxon>Actinomycetota</taxon>
        <taxon>Actinomycetes</taxon>
        <taxon>Pseudonocardiales</taxon>
        <taxon>Pseudonocardiaceae</taxon>
        <taxon>Pseudonocardia</taxon>
    </lineage>
</organism>
<evidence type="ECO:0000256" key="3">
    <source>
        <dbReference type="SAM" id="MobiDB-lite"/>
    </source>
</evidence>